<keyword evidence="3" id="KW-1133">Transmembrane helix</keyword>
<gene>
    <name evidence="4" type="ORF">MUK42_11602</name>
</gene>
<dbReference type="PANTHER" id="PTHR34380:SF1">
    <property type="entry name" value="OS01G0221300 PROTEIN"/>
    <property type="match status" value="1"/>
</dbReference>
<accession>A0A9E7GQY2</accession>
<evidence type="ECO:0000256" key="2">
    <source>
        <dbReference type="SAM" id="MobiDB-lite"/>
    </source>
</evidence>
<dbReference type="Proteomes" id="UP001055439">
    <property type="component" value="Chromosome 7"/>
</dbReference>
<feature type="compositionally biased region" description="Polar residues" evidence="2">
    <location>
        <begin position="405"/>
        <end position="418"/>
    </location>
</feature>
<keyword evidence="3" id="KW-0472">Membrane</keyword>
<keyword evidence="5" id="KW-1185">Reference proteome</keyword>
<feature type="region of interest" description="Disordered" evidence="2">
    <location>
        <begin position="1"/>
        <end position="27"/>
    </location>
</feature>
<name>A0A9E7GQY2_9LILI</name>
<evidence type="ECO:0000256" key="3">
    <source>
        <dbReference type="SAM" id="Phobius"/>
    </source>
</evidence>
<feature type="coiled-coil region" evidence="1">
    <location>
        <begin position="76"/>
        <end position="142"/>
    </location>
</feature>
<feature type="transmembrane region" description="Helical" evidence="3">
    <location>
        <begin position="687"/>
        <end position="708"/>
    </location>
</feature>
<dbReference type="EMBL" id="CP097509">
    <property type="protein sequence ID" value="URE20174.1"/>
    <property type="molecule type" value="Genomic_DNA"/>
</dbReference>
<evidence type="ECO:0000313" key="4">
    <source>
        <dbReference type="EMBL" id="URE20174.1"/>
    </source>
</evidence>
<keyword evidence="1" id="KW-0175">Coiled coil</keyword>
<organism evidence="4 5">
    <name type="scientific">Musa troglodytarum</name>
    <name type="common">fe'i banana</name>
    <dbReference type="NCBI Taxonomy" id="320322"/>
    <lineage>
        <taxon>Eukaryota</taxon>
        <taxon>Viridiplantae</taxon>
        <taxon>Streptophyta</taxon>
        <taxon>Embryophyta</taxon>
        <taxon>Tracheophyta</taxon>
        <taxon>Spermatophyta</taxon>
        <taxon>Magnoliopsida</taxon>
        <taxon>Liliopsida</taxon>
        <taxon>Zingiberales</taxon>
        <taxon>Musaceae</taxon>
        <taxon>Musa</taxon>
    </lineage>
</organism>
<proteinExistence type="predicted"/>
<feature type="region of interest" description="Disordered" evidence="2">
    <location>
        <begin position="400"/>
        <end position="496"/>
    </location>
</feature>
<evidence type="ECO:0000313" key="5">
    <source>
        <dbReference type="Proteomes" id="UP001055439"/>
    </source>
</evidence>
<sequence length="720" mass="81485">MGHKRPTDIPATPPSFSSSSSSGNCLPEMESMSIPLLIEFLQSSFRKADFEKAESALISREASLKAEIERSFSGELTMKEVEKIELEARIEGLERDLGVLRSRCADLEQRIKKGEEGFGVERAELERKLREEKERYSLLEARFQDADGGKLGPCGEDEKHRRACASLEEISRLWEACRVAGEREQRAQETIATLLELQKEKGGLNSCWRKCRELEDENRGLRGTEIKIEEEKGKTKAWVLRHVEIATDPKKNPATMDKDNSLPGEVIEISDSEDETLTKDCEVKEHLVEKVVDVKKESVAGQSTKVMHSDKRRNLVLQEDDNSHMDGVLSVPTPKRKRISRVVTSDSENDDDVDDNIPISKLRLRQVEGVVEENKESSHVVEDMVPSRRRLVLLREVYRSDSSVKGKSPNPSTPSAKSRISRNKVTERRKLGYSDSDDDEEDKVNGRNEVDDIGSESEGESLGGFIVSSSDNPESEPSSENSSSKEEEGSDLDLDNVLANIRREKDTKVWEFEADMLASFSKDPELCMKAVCALYRQQTSDEQSVKETLLTNRRGFSKIDAQRGSTMAEFLTDGDPFGPLKKSVKDLENYDRKAIDYCHKLANRYSKQLFTIYQNKEDPFFHPSLLTSSQGILTTLSQSHGKYRYDYATVPILAEVFKLLVSSFFLGKERLSSSPPRMTREWKTICLFPIPLSYILFGAILNMARLMLDDFRAGFENGPW</sequence>
<reference evidence="4" key="1">
    <citation type="submission" date="2022-05" db="EMBL/GenBank/DDBJ databases">
        <title>The Musa troglodytarum L. genome provides insights into the mechanism of non-climacteric behaviour and enrichment of carotenoids.</title>
        <authorList>
            <person name="Wang J."/>
        </authorList>
    </citation>
    <scope>NUCLEOTIDE SEQUENCE</scope>
    <source>
        <tissue evidence="4">Leaf</tissue>
    </source>
</reference>
<dbReference type="OrthoDB" id="1899721at2759"/>
<dbReference type="PANTHER" id="PTHR34380">
    <property type="entry name" value="BNAA03G12380D PROTEIN"/>
    <property type="match status" value="1"/>
</dbReference>
<feature type="transmembrane region" description="Helical" evidence="3">
    <location>
        <begin position="647"/>
        <end position="666"/>
    </location>
</feature>
<evidence type="ECO:0000256" key="1">
    <source>
        <dbReference type="SAM" id="Coils"/>
    </source>
</evidence>
<keyword evidence="3" id="KW-0812">Transmembrane</keyword>
<dbReference type="AlphaFoldDB" id="A0A9E7GQY2"/>
<feature type="compositionally biased region" description="Low complexity" evidence="2">
    <location>
        <begin position="468"/>
        <end position="482"/>
    </location>
</feature>
<protein>
    <submittedName>
        <fullName evidence="4">Nucleotide-sugar transporter</fullName>
    </submittedName>
</protein>